<comment type="caution">
    <text evidence="1">The sequence shown here is derived from an EMBL/GenBank/DDBJ whole genome shotgun (WGS) entry which is preliminary data.</text>
</comment>
<dbReference type="RefSeq" id="WP_345330669.1">
    <property type="nucleotide sequence ID" value="NZ_BAAAVH010000123.1"/>
</dbReference>
<dbReference type="EMBL" id="JBHSOD010000020">
    <property type="protein sequence ID" value="MFC5886769.1"/>
    <property type="molecule type" value="Genomic_DNA"/>
</dbReference>
<organism evidence="1 2">
    <name type="scientific">Kitasatospora aburaviensis</name>
    <dbReference type="NCBI Taxonomy" id="67265"/>
    <lineage>
        <taxon>Bacteria</taxon>
        <taxon>Bacillati</taxon>
        <taxon>Actinomycetota</taxon>
        <taxon>Actinomycetes</taxon>
        <taxon>Kitasatosporales</taxon>
        <taxon>Streptomycetaceae</taxon>
        <taxon>Kitasatospora</taxon>
    </lineage>
</organism>
<evidence type="ECO:0000313" key="2">
    <source>
        <dbReference type="Proteomes" id="UP001596067"/>
    </source>
</evidence>
<reference evidence="2" key="1">
    <citation type="journal article" date="2019" name="Int. J. Syst. Evol. Microbiol.">
        <title>The Global Catalogue of Microorganisms (GCM) 10K type strain sequencing project: providing services to taxonomists for standard genome sequencing and annotation.</title>
        <authorList>
            <consortium name="The Broad Institute Genomics Platform"/>
            <consortium name="The Broad Institute Genome Sequencing Center for Infectious Disease"/>
            <person name="Wu L."/>
            <person name="Ma J."/>
        </authorList>
    </citation>
    <scope>NUCLEOTIDE SEQUENCE [LARGE SCALE GENOMIC DNA]</scope>
    <source>
        <strain evidence="2">CGMCC 4.1469</strain>
    </source>
</reference>
<proteinExistence type="predicted"/>
<sequence length="352" mass="38826">MTDEQKTAGALEDGIGGVDLEDEVHYPPVENGLDYMVSVVEHLQGDKVGRRNLKYAVVHLQAAVECLLKYRLEAEHWSLVFKNPGEAKRSALDDGSLISCTVEQTITRLTDIAGVAISEREKIKLTQLAKLRNQLQHYGRPHDAKVNRYVIEANAAELLEFLTHFVDKEVLPNIAPPDGEIAESLRLIREGLDTIRGFVTARMRRLAPELASVKPRTVQCPSCYEFALVVGNETEARCLYCHYRDDADAVARRYTEEVLGFTDLDLEWSRGGTDPVEECPACDLLALVCGVHTAADSSTPVDLCFSCGANQSDLPTCPRCGRRYAPLGDDDPLCSDCVFKLPSDASWVSEGG</sequence>
<name>A0ABW1EYL6_9ACTN</name>
<gene>
    <name evidence="1" type="ORF">ACFP0N_17525</name>
</gene>
<dbReference type="Proteomes" id="UP001596067">
    <property type="component" value="Unassembled WGS sequence"/>
</dbReference>
<keyword evidence="2" id="KW-1185">Reference proteome</keyword>
<accession>A0ABW1EYL6</accession>
<protein>
    <submittedName>
        <fullName evidence="1">Uncharacterized protein</fullName>
    </submittedName>
</protein>
<evidence type="ECO:0000313" key="1">
    <source>
        <dbReference type="EMBL" id="MFC5886769.1"/>
    </source>
</evidence>